<organism evidence="4 5">
    <name type="scientific">Roseovarius nubinhibens</name>
    <dbReference type="NCBI Taxonomy" id="314263"/>
    <lineage>
        <taxon>Bacteria</taxon>
        <taxon>Pseudomonadati</taxon>
        <taxon>Pseudomonadota</taxon>
        <taxon>Alphaproteobacteria</taxon>
        <taxon>Rhodobacterales</taxon>
        <taxon>Roseobacteraceae</taxon>
        <taxon>Roseovarius</taxon>
    </lineage>
</organism>
<dbReference type="InterPro" id="IPR012683">
    <property type="entry name" value="CHP02302_TM"/>
</dbReference>
<dbReference type="RefSeq" id="WP_339856837.1">
    <property type="nucleotide sequence ID" value="NZ_CAXAXR010000055.1"/>
</dbReference>
<keyword evidence="3" id="KW-0812">Transmembrane</keyword>
<protein>
    <submittedName>
        <fullName evidence="4">TIGR02302 family protein</fullName>
    </submittedName>
</protein>
<feature type="transmembrane region" description="Helical" evidence="3">
    <location>
        <begin position="153"/>
        <end position="171"/>
    </location>
</feature>
<feature type="compositionally biased region" description="Gly residues" evidence="2">
    <location>
        <begin position="669"/>
        <end position="693"/>
    </location>
</feature>
<feature type="compositionally biased region" description="Basic and acidic residues" evidence="2">
    <location>
        <begin position="700"/>
        <end position="715"/>
    </location>
</feature>
<proteinExistence type="predicted"/>
<feature type="compositionally biased region" description="Basic and acidic residues" evidence="2">
    <location>
        <begin position="727"/>
        <end position="738"/>
    </location>
</feature>
<dbReference type="EMBL" id="DMVW01000177">
    <property type="protein sequence ID" value="HAR53842.1"/>
    <property type="molecule type" value="Genomic_DNA"/>
</dbReference>
<dbReference type="Pfam" id="PF13779">
    <property type="entry name" value="DUF4175"/>
    <property type="match status" value="1"/>
</dbReference>
<dbReference type="NCBIfam" id="TIGR02302">
    <property type="entry name" value="aProt_lowcomp"/>
    <property type="match status" value="1"/>
</dbReference>
<feature type="coiled-coil region" evidence="1">
    <location>
        <begin position="496"/>
        <end position="609"/>
    </location>
</feature>
<gene>
    <name evidence="4" type="ORF">DCS45_18475</name>
</gene>
<feature type="region of interest" description="Disordered" evidence="2">
    <location>
        <begin position="643"/>
        <end position="825"/>
    </location>
</feature>
<evidence type="ECO:0000256" key="2">
    <source>
        <dbReference type="SAM" id="MobiDB-lite"/>
    </source>
</evidence>
<evidence type="ECO:0000313" key="4">
    <source>
        <dbReference type="EMBL" id="HAR53842.1"/>
    </source>
</evidence>
<keyword evidence="1" id="KW-0175">Coiled coil</keyword>
<feature type="transmembrane region" description="Helical" evidence="3">
    <location>
        <begin position="57"/>
        <end position="79"/>
    </location>
</feature>
<reference evidence="4 5" key="1">
    <citation type="journal article" date="2018" name="Nat. Biotechnol.">
        <title>A standardized bacterial taxonomy based on genome phylogeny substantially revises the tree of life.</title>
        <authorList>
            <person name="Parks D.H."/>
            <person name="Chuvochina M."/>
            <person name="Waite D.W."/>
            <person name="Rinke C."/>
            <person name="Skarshewski A."/>
            <person name="Chaumeil P.A."/>
            <person name="Hugenholtz P."/>
        </authorList>
    </citation>
    <scope>NUCLEOTIDE SEQUENCE [LARGE SCALE GENOMIC DNA]</scope>
    <source>
        <strain evidence="4">UBA9169</strain>
    </source>
</reference>
<evidence type="ECO:0000256" key="3">
    <source>
        <dbReference type="SAM" id="Phobius"/>
    </source>
</evidence>
<dbReference type="AlphaFoldDB" id="A0A348WH30"/>
<feature type="transmembrane region" description="Helical" evidence="3">
    <location>
        <begin position="32"/>
        <end position="51"/>
    </location>
</feature>
<comment type="caution">
    <text evidence="4">The sequence shown here is derived from an EMBL/GenBank/DDBJ whole genome shotgun (WGS) entry which is preliminary data.</text>
</comment>
<dbReference type="Proteomes" id="UP000264719">
    <property type="component" value="Unassembled WGS sequence"/>
</dbReference>
<keyword evidence="3" id="KW-1133">Transmembrane helix</keyword>
<sequence>MPDLPETVTRRLRLPLALTWVGMLAERVARCFWPLWCLCAALLGGLMLGLQDALPLEFLWVLLVGSALAALGLAAWGAWRFRWPRRREALARMDAMLPQRPLAALADRQAVGRGDAASEALWARHQSRMQEAAAGARAVQPDLRLSRRDPHGLRYIALLILAVAMLFGSAWRIGDVRDLRGTGAALAQGPVWEGWIEPPAYTGLPSLYLADQAEAFEVPEGSRITLRFYGELGALSLAETVSGRTEDLGAATDAEQSFALTQSGELRIDGPGGKGWVVAVRPDLAPQIALIPEEGRTSFDGQMQQVFKAVDDYGVTGGQAIIRLDMDAVERRYGLATAPEAREPIELTLPLPIAGDRAEFTETLVENLSQHPWAHLPVTMTLEAEDAAGQTGQSAAYEMPLPARRFFDPVAAAVIELRRDLLWSRDNGRRVAQVIRAISHAPEDKLFRPASAYLRLRFILRRLETAMESGTFTAERRDQIAEAMWELAVLIEDGDIGDALARMQQAQERLSEAMRNGASEDEIAELMQELRDATQDYLRQKMQQAQRDEDQGLDSPQQDRNAMELSQQDLQDMMDRIQELMEQGRMAEAQQALQEFQELMENLQMAERGQGGSEGQEAMEGLADTLREQQGLSDQAFRDLQEQFNPGANSGQSGQNEGRSGGEGRGQSHEGQGGRGEGSGQTPGSQQGQGEGQPSGESDLAERQEALRRELERQRGNLPGGGSAADEATREALDRAGDAMEGAENALRNNDLAGAIDQQSQAMEALREGMRSLGEAMAERQNQQPGGQGETEGAAGQQRADPLGREPGFGRHTGTQDNLLQGEDVYRRARELLDEIRRRSGEGDRPEIERNYLERLLDRF</sequence>
<name>A0A348WH30_9RHOB</name>
<evidence type="ECO:0000313" key="5">
    <source>
        <dbReference type="Proteomes" id="UP000264719"/>
    </source>
</evidence>
<keyword evidence="3" id="KW-0472">Membrane</keyword>
<evidence type="ECO:0000256" key="1">
    <source>
        <dbReference type="SAM" id="Coils"/>
    </source>
</evidence>
<accession>A0A348WH30</accession>